<dbReference type="OrthoDB" id="9815116at2"/>
<dbReference type="eggNOG" id="COG1192">
    <property type="taxonomic scope" value="Bacteria"/>
</dbReference>
<keyword evidence="2" id="KW-0614">Plasmid</keyword>
<dbReference type="HOGENOM" id="CLU_037612_4_2_0"/>
<proteinExistence type="predicted"/>
<dbReference type="KEGG" id="ipo:Ilyop_2809"/>
<dbReference type="Proteomes" id="UP000006875">
    <property type="component" value="Plasmid pILYOP02"/>
</dbReference>
<dbReference type="SUPFAM" id="SSF52540">
    <property type="entry name" value="P-loop containing nucleoside triphosphate hydrolases"/>
    <property type="match status" value="1"/>
</dbReference>
<evidence type="ECO:0000259" key="1">
    <source>
        <dbReference type="Pfam" id="PF13614"/>
    </source>
</evidence>
<dbReference type="Pfam" id="PF13614">
    <property type="entry name" value="AAA_31"/>
    <property type="match status" value="1"/>
</dbReference>
<keyword evidence="3" id="KW-1185">Reference proteome</keyword>
<dbReference type="RefSeq" id="WP_013389215.1">
    <property type="nucleotide sequence ID" value="NC_014634.1"/>
</dbReference>
<dbReference type="PANTHER" id="PTHR13696">
    <property type="entry name" value="P-LOOP CONTAINING NUCLEOSIDE TRIPHOSPHATE HYDROLASE"/>
    <property type="match status" value="1"/>
</dbReference>
<accession>E3HDV1</accession>
<dbReference type="InterPro" id="IPR025669">
    <property type="entry name" value="AAA_dom"/>
</dbReference>
<evidence type="ECO:0000313" key="2">
    <source>
        <dbReference type="EMBL" id="ADO84563.1"/>
    </source>
</evidence>
<dbReference type="CDD" id="cd02042">
    <property type="entry name" value="ParAB_family"/>
    <property type="match status" value="1"/>
</dbReference>
<dbReference type="PRINTS" id="PR00091">
    <property type="entry name" value="NITROGNASEII"/>
</dbReference>
<geneLocation type="plasmid" evidence="2 3">
    <name>pILYOP02</name>
</geneLocation>
<name>E3HDV1_ILYPC</name>
<gene>
    <name evidence="2" type="ordered locus">Ilyop_2809</name>
</gene>
<reference evidence="2 3" key="1">
    <citation type="journal article" date="2010" name="Stand. Genomic Sci.">
        <title>Complete genome sequence of Ilyobacter polytropus type strain (CuHbu1).</title>
        <authorList>
            <person name="Sikorski J."/>
            <person name="Chertkov O."/>
            <person name="Lapidus A."/>
            <person name="Nolan M."/>
            <person name="Lucas S."/>
            <person name="Del Rio T.G."/>
            <person name="Tice H."/>
            <person name="Cheng J.F."/>
            <person name="Tapia R."/>
            <person name="Han C."/>
            <person name="Goodwin L."/>
            <person name="Pitluck S."/>
            <person name="Liolios K."/>
            <person name="Ivanova N."/>
            <person name="Mavromatis K."/>
            <person name="Mikhailova N."/>
            <person name="Pati A."/>
            <person name="Chen A."/>
            <person name="Palaniappan K."/>
            <person name="Land M."/>
            <person name="Hauser L."/>
            <person name="Chang Y.J."/>
            <person name="Jeffries C.D."/>
            <person name="Brambilla E."/>
            <person name="Yasawong M."/>
            <person name="Rohde M."/>
            <person name="Pukall R."/>
            <person name="Spring S."/>
            <person name="Goker M."/>
            <person name="Woyke T."/>
            <person name="Bristow J."/>
            <person name="Eisen J.A."/>
            <person name="Markowitz V."/>
            <person name="Hugenholtz P."/>
            <person name="Kyrpides N.C."/>
            <person name="Klenk H.P."/>
        </authorList>
    </citation>
    <scope>NUCLEOTIDE SEQUENCE [LARGE SCALE GENOMIC DNA]</scope>
    <source>
        <strain evidence="3">ATCC 51220 / DSM 2926 / LMG 16218 / CuHBu1</strain>
        <plasmid evidence="3">pILYOP02</plasmid>
    </source>
</reference>
<dbReference type="PIRSF" id="PIRSF009320">
    <property type="entry name" value="Nuc_binding_HP_1000"/>
    <property type="match status" value="1"/>
</dbReference>
<dbReference type="Gene3D" id="3.40.50.300">
    <property type="entry name" value="P-loop containing nucleotide triphosphate hydrolases"/>
    <property type="match status" value="1"/>
</dbReference>
<dbReference type="PANTHER" id="PTHR13696:SF99">
    <property type="entry name" value="COBYRINIC ACID AC-DIAMIDE SYNTHASE"/>
    <property type="match status" value="1"/>
</dbReference>
<dbReference type="FunFam" id="3.40.50.300:FF:000285">
    <property type="entry name" value="Sporulation initiation inhibitor Soj"/>
    <property type="match status" value="1"/>
</dbReference>
<evidence type="ECO:0000313" key="3">
    <source>
        <dbReference type="Proteomes" id="UP000006875"/>
    </source>
</evidence>
<dbReference type="InterPro" id="IPR050678">
    <property type="entry name" value="DNA_Partitioning_ATPase"/>
</dbReference>
<sequence length="244" mass="26982">MKVISILNQKGGVGKSTTAVNLSVALSKLNKKVLLIDLDPQGDSTDTSGIIDEQENTTLEFLLDGTDSRIKTDHYDVIPADISLAGFDLSVANRIARESILKSSVNNFKDEYDFILLDCQPSLSLLPLNALVASDLVLVPMMAEKYSTKGIDALLNTIEEVKPLNENLDYKFLITRYNKSFSHNVALEKEIREIIGDITLTTLIRQDVKISNSQLESTNIFDYDSKSKAAKDYSQLAEEVMSLG</sequence>
<dbReference type="InterPro" id="IPR027417">
    <property type="entry name" value="P-loop_NTPase"/>
</dbReference>
<feature type="domain" description="AAA" evidence="1">
    <location>
        <begin position="1"/>
        <end position="168"/>
    </location>
</feature>
<dbReference type="AlphaFoldDB" id="E3HDV1"/>
<dbReference type="EMBL" id="CP002283">
    <property type="protein sequence ID" value="ADO84563.1"/>
    <property type="molecule type" value="Genomic_DNA"/>
</dbReference>
<protein>
    <submittedName>
        <fullName evidence="2">Cobyrinic acid ac-diamide synthase</fullName>
    </submittedName>
</protein>
<organism evidence="2 3">
    <name type="scientific">Ilyobacter polytropus (strain ATCC 51220 / DSM 2926 / LMG 16218 / CuHBu1)</name>
    <dbReference type="NCBI Taxonomy" id="572544"/>
    <lineage>
        <taxon>Bacteria</taxon>
        <taxon>Fusobacteriati</taxon>
        <taxon>Fusobacteriota</taxon>
        <taxon>Fusobacteriia</taxon>
        <taxon>Fusobacteriales</taxon>
        <taxon>Fusobacteriaceae</taxon>
        <taxon>Ilyobacter</taxon>
    </lineage>
</organism>